<dbReference type="Pfam" id="PF00583">
    <property type="entry name" value="Acetyltransf_1"/>
    <property type="match status" value="1"/>
</dbReference>
<dbReference type="InterPro" id="IPR016181">
    <property type="entry name" value="Acyl_CoA_acyltransferase"/>
</dbReference>
<dbReference type="EMBL" id="BAABGN010000002">
    <property type="protein sequence ID" value="GAA4418873.1"/>
    <property type="molecule type" value="Genomic_DNA"/>
</dbReference>
<keyword evidence="2" id="KW-0012">Acyltransferase</keyword>
<proteinExistence type="predicted"/>
<evidence type="ECO:0000256" key="1">
    <source>
        <dbReference type="ARBA" id="ARBA00022679"/>
    </source>
</evidence>
<dbReference type="CDD" id="cd04301">
    <property type="entry name" value="NAT_SF"/>
    <property type="match status" value="1"/>
</dbReference>
<dbReference type="PROSITE" id="PS51186">
    <property type="entry name" value="GNAT"/>
    <property type="match status" value="1"/>
</dbReference>
<dbReference type="PANTHER" id="PTHR43877">
    <property type="entry name" value="AMINOALKYLPHOSPHONATE N-ACETYLTRANSFERASE-RELATED-RELATED"/>
    <property type="match status" value="1"/>
</dbReference>
<name>A0ABP8KZX0_9MICO</name>
<dbReference type="Proteomes" id="UP001500622">
    <property type="component" value="Unassembled WGS sequence"/>
</dbReference>
<sequence length="172" mass="18884">MMTSPTEHTARPVRLIEGQSASDRAARALAEYYAELDELLEGGFEPNLLDPVPHDDVTPPRGDFLLVTELGTGKVLGCGGVRIRTDAEGTAAEGTAELQRMWLVPDVRGQGLGRFLLRSLENRARSLGARRVVLSLNRSLQEAMALYEAAGYRPVEPYEESPYVDVFLGKEL</sequence>
<organism evidence="4 5">
    <name type="scientific">Georgenia halophila</name>
    <dbReference type="NCBI Taxonomy" id="620889"/>
    <lineage>
        <taxon>Bacteria</taxon>
        <taxon>Bacillati</taxon>
        <taxon>Actinomycetota</taxon>
        <taxon>Actinomycetes</taxon>
        <taxon>Micrococcales</taxon>
        <taxon>Bogoriellaceae</taxon>
        <taxon>Georgenia</taxon>
    </lineage>
</organism>
<reference evidence="5" key="1">
    <citation type="journal article" date="2019" name="Int. J. Syst. Evol. Microbiol.">
        <title>The Global Catalogue of Microorganisms (GCM) 10K type strain sequencing project: providing services to taxonomists for standard genome sequencing and annotation.</title>
        <authorList>
            <consortium name="The Broad Institute Genomics Platform"/>
            <consortium name="The Broad Institute Genome Sequencing Center for Infectious Disease"/>
            <person name="Wu L."/>
            <person name="Ma J."/>
        </authorList>
    </citation>
    <scope>NUCLEOTIDE SEQUENCE [LARGE SCALE GENOMIC DNA]</scope>
    <source>
        <strain evidence="5">JCM 17810</strain>
    </source>
</reference>
<dbReference type="PANTHER" id="PTHR43877:SF2">
    <property type="entry name" value="AMINOALKYLPHOSPHONATE N-ACETYLTRANSFERASE-RELATED"/>
    <property type="match status" value="1"/>
</dbReference>
<gene>
    <name evidence="4" type="ORF">GCM10023169_08960</name>
</gene>
<comment type="caution">
    <text evidence="4">The sequence shown here is derived from an EMBL/GenBank/DDBJ whole genome shotgun (WGS) entry which is preliminary data.</text>
</comment>
<keyword evidence="5" id="KW-1185">Reference proteome</keyword>
<evidence type="ECO:0000313" key="5">
    <source>
        <dbReference type="Proteomes" id="UP001500622"/>
    </source>
</evidence>
<dbReference type="SUPFAM" id="SSF55729">
    <property type="entry name" value="Acyl-CoA N-acyltransferases (Nat)"/>
    <property type="match status" value="1"/>
</dbReference>
<protein>
    <recommendedName>
        <fullName evidence="3">N-acetyltransferase domain-containing protein</fullName>
    </recommendedName>
</protein>
<dbReference type="RefSeq" id="WP_345215272.1">
    <property type="nucleotide sequence ID" value="NZ_BAABGN010000002.1"/>
</dbReference>
<dbReference type="Gene3D" id="3.40.630.30">
    <property type="match status" value="1"/>
</dbReference>
<dbReference type="InterPro" id="IPR050832">
    <property type="entry name" value="Bact_Acetyltransf"/>
</dbReference>
<evidence type="ECO:0000313" key="4">
    <source>
        <dbReference type="EMBL" id="GAA4418873.1"/>
    </source>
</evidence>
<evidence type="ECO:0000256" key="2">
    <source>
        <dbReference type="ARBA" id="ARBA00023315"/>
    </source>
</evidence>
<accession>A0ABP8KZX0</accession>
<evidence type="ECO:0000259" key="3">
    <source>
        <dbReference type="PROSITE" id="PS51186"/>
    </source>
</evidence>
<keyword evidence="1" id="KW-0808">Transferase</keyword>
<dbReference type="InterPro" id="IPR000182">
    <property type="entry name" value="GNAT_dom"/>
</dbReference>
<feature type="domain" description="N-acetyltransferase" evidence="3">
    <location>
        <begin position="24"/>
        <end position="172"/>
    </location>
</feature>